<dbReference type="AlphaFoldDB" id="A0A8J9VNV8"/>
<dbReference type="Proteomes" id="UP000838878">
    <property type="component" value="Chromosome 8"/>
</dbReference>
<feature type="non-terminal residue" evidence="1">
    <location>
        <position position="198"/>
    </location>
</feature>
<name>A0A8J9VNV8_9NEOP</name>
<evidence type="ECO:0000313" key="2">
    <source>
        <dbReference type="Proteomes" id="UP000838878"/>
    </source>
</evidence>
<evidence type="ECO:0000313" key="1">
    <source>
        <dbReference type="EMBL" id="CAH0730430.1"/>
    </source>
</evidence>
<organism evidence="1 2">
    <name type="scientific">Brenthis ino</name>
    <name type="common">lesser marbled fritillary</name>
    <dbReference type="NCBI Taxonomy" id="405034"/>
    <lineage>
        <taxon>Eukaryota</taxon>
        <taxon>Metazoa</taxon>
        <taxon>Ecdysozoa</taxon>
        <taxon>Arthropoda</taxon>
        <taxon>Hexapoda</taxon>
        <taxon>Insecta</taxon>
        <taxon>Pterygota</taxon>
        <taxon>Neoptera</taxon>
        <taxon>Endopterygota</taxon>
        <taxon>Lepidoptera</taxon>
        <taxon>Glossata</taxon>
        <taxon>Ditrysia</taxon>
        <taxon>Papilionoidea</taxon>
        <taxon>Nymphalidae</taxon>
        <taxon>Heliconiinae</taxon>
        <taxon>Argynnini</taxon>
        <taxon>Brenthis</taxon>
    </lineage>
</organism>
<reference evidence="1" key="1">
    <citation type="submission" date="2021-12" db="EMBL/GenBank/DDBJ databases">
        <authorList>
            <person name="Martin H S."/>
        </authorList>
    </citation>
    <scope>NUCLEOTIDE SEQUENCE</scope>
</reference>
<dbReference type="EMBL" id="OV170228">
    <property type="protein sequence ID" value="CAH0730430.1"/>
    <property type="molecule type" value="Genomic_DNA"/>
</dbReference>
<proteinExistence type="predicted"/>
<dbReference type="OrthoDB" id="6928606at2759"/>
<gene>
    <name evidence="1" type="ORF">BINO364_LOCUS15412</name>
</gene>
<accession>A0A8J9VNV8</accession>
<sequence>MIVRDGVVYIPAVMDNLTNRDGEFVPRPETVMYSNLRDTVVALANPATPERIRTYFEQHNPIPGATFENHVLANPDEIMPEGYTLDDLQREIRTIQPFLIKLQKHVPKMVSGTMDFKSTGNNSLFISNELEDLRIPNRPRNQPLQQWHFDCLPLGNIRTYFARWDIPAADRLEGQINLFGEYPDRANVRWPFYAGGGS</sequence>
<keyword evidence="2" id="KW-1185">Reference proteome</keyword>
<protein>
    <submittedName>
        <fullName evidence="1">Uncharacterized protein</fullName>
    </submittedName>
</protein>